<dbReference type="NCBIfam" id="TIGR01646">
    <property type="entry name" value="vgr_GE"/>
    <property type="match status" value="1"/>
</dbReference>
<dbReference type="Pfam" id="PF05954">
    <property type="entry name" value="Phage_GPD"/>
    <property type="match status" value="1"/>
</dbReference>
<dbReference type="Gene3D" id="2.30.110.50">
    <property type="match status" value="1"/>
</dbReference>
<dbReference type="InterPro" id="IPR018769">
    <property type="entry name" value="VgrG2_DUF2345"/>
</dbReference>
<dbReference type="InterPro" id="IPR006531">
    <property type="entry name" value="Gp5/Vgr_OB"/>
</dbReference>
<dbReference type="NCBIfam" id="TIGR03361">
    <property type="entry name" value="VI_Rhs_Vgr"/>
    <property type="match status" value="1"/>
</dbReference>
<dbReference type="Gene3D" id="2.40.50.230">
    <property type="entry name" value="Gp5 N-terminal domain"/>
    <property type="match status" value="1"/>
</dbReference>
<keyword evidence="6" id="KW-1185">Reference proteome</keyword>
<feature type="domain" description="Putative type VI secretion system Rhs element associated Vgr" evidence="4">
    <location>
        <begin position="500"/>
        <end position="600"/>
    </location>
</feature>
<gene>
    <name evidence="5" type="ORF">CH54_3325</name>
</gene>
<sequence length="907" mass="99043">MSIIDTLQNTLSAITKTTLNRYRLDIPSCSSPLDVEDFVGTEAMSELYCYTVHFTSTDKDIDASQLLRKPASLTMGAGLLQSLSEQKVVHGVVTSFERVSGSKDQAVYQITLSPFLALLRNQFRTHRFFVNKSVPEVVEQILQEHGFKDWEYEFVLKQTYPKREQINQYQESDLEFIERLLSEMGIFYFFSLQSDTQTEVVHFADKQSAYKFGKDLPLNSPSGMSDSGAESVWGVSVQHNVVQANVTTKDYNHREAQKILQSGRTDMTRGESEGVTYGDVYHYKPRHLDTGDKIDPTAETANFLARLDHERFLSAQTTIVGLGNDATLSPGQVLTITETVIVPTLPTVMDNGIVITGTFFSASRKDALVVNWMAVPYSETLCWRPALLPRPKVSGTMMARVTSAKANDIYAWQDTSGLYRVKFDADQDDKAQGQESMPVRLAKPYGGDVYGIHFPLIQGTEVAIAFHDGDPDRPYIAHALHDSRHTDHVTEKNNTRNVIRTPAFNKLRMEDKRGEEHIKLSTEYGGKTQLNLGHNVDAQRNLRGEGAELRTDDWVAVRGGKGVFISADKQPSAGGEMLDMSEAISQLEAALSLARSLSQAVQTAQAHEGDIASQQQLNKSLNELSAAGMLLHAPEGMGIVSPKAVRIASGGESVGVMSGHNTDISAGKSFTVAASDAVSLFAQGQGMKLFTGKGKIEVQAQSDAILATAQKDIEIRSAEGKVEISANSELVLTCGGAYIKLSGGNIELGCPGNILLKSANVQKMGAASLNVAPKVFPRGFGGSYALTDEKTGEALPFTRYQITTSAGDVYSGTTDIEGKTAKIFTTTPMPLTIDSPDESLDEQLRAIDESTGEPLVEYAYYAKSQDGQVYSGFTDAQGLTERMVTQGQSEITVLWGDEALARIEKDA</sequence>
<dbReference type="InterPro" id="IPR028244">
    <property type="entry name" value="T6SS_Rhs_Vgr_dom"/>
</dbReference>
<feature type="domain" description="DUF2345" evidence="3">
    <location>
        <begin position="618"/>
        <end position="766"/>
    </location>
</feature>
<name>A0ABM5SSF3_9GAMM</name>
<evidence type="ECO:0000313" key="5">
    <source>
        <dbReference type="EMBL" id="AJJ37454.1"/>
    </source>
</evidence>
<dbReference type="InterPro" id="IPR017847">
    <property type="entry name" value="T6SS_RhsGE_Vgr_subset"/>
</dbReference>
<evidence type="ECO:0000259" key="4">
    <source>
        <dbReference type="Pfam" id="PF13296"/>
    </source>
</evidence>
<dbReference type="EMBL" id="CP009997">
    <property type="protein sequence ID" value="AJJ37454.1"/>
    <property type="molecule type" value="Genomic_DNA"/>
</dbReference>
<dbReference type="Pfam" id="PF13296">
    <property type="entry name" value="T6SS_Vgr"/>
    <property type="match status" value="1"/>
</dbReference>
<accession>A0ABM5SSF3</accession>
<dbReference type="SUPFAM" id="SSF69279">
    <property type="entry name" value="Phage tail proteins"/>
    <property type="match status" value="2"/>
</dbReference>
<protein>
    <submittedName>
        <fullName evidence="5">Rhs element Vgr family protein</fullName>
    </submittedName>
</protein>
<feature type="domain" description="Gp5/Type VI secretion system Vgr protein OB-fold" evidence="2">
    <location>
        <begin position="412"/>
        <end position="480"/>
    </location>
</feature>
<dbReference type="InterPro" id="IPR037026">
    <property type="entry name" value="Vgr_OB-fold_dom_sf"/>
</dbReference>
<reference evidence="5 6" key="1">
    <citation type="journal article" date="2015" name="Genome Announc.">
        <title>Thirty-Two Complete Genome Assemblies of Nine Yersinia Species, Including Y. pestis, Y. pseudotuberculosis, and Y. enterocolitica.</title>
        <authorList>
            <person name="Johnson S.L."/>
            <person name="Daligault H.E."/>
            <person name="Davenport K.W."/>
            <person name="Jaissle J."/>
            <person name="Frey K.G."/>
            <person name="Ladner J.T."/>
            <person name="Broomall S.M."/>
            <person name="Bishop-Lilly K.A."/>
            <person name="Bruce D.C."/>
            <person name="Coyne S.R."/>
            <person name="Gibbons H.S."/>
            <person name="Lo C.C."/>
            <person name="Munk A.C."/>
            <person name="Rosenzweig C.N."/>
            <person name="Koroleva G.I."/>
            <person name="Palacios G.F."/>
            <person name="Redden C.L."/>
            <person name="Xu Y."/>
            <person name="Minogue T.D."/>
            <person name="Chain P.S."/>
        </authorList>
    </citation>
    <scope>NUCLEOTIDE SEQUENCE [LARGE SCALE GENOMIC DNA]</scope>
    <source>
        <strain evidence="5 6">Y231</strain>
    </source>
</reference>
<organism evidence="5 6">
    <name type="scientific">Yersinia rochesterensis</name>
    <dbReference type="NCBI Taxonomy" id="1604335"/>
    <lineage>
        <taxon>Bacteria</taxon>
        <taxon>Pseudomonadati</taxon>
        <taxon>Pseudomonadota</taxon>
        <taxon>Gammaproteobacteria</taxon>
        <taxon>Enterobacterales</taxon>
        <taxon>Yersiniaceae</taxon>
        <taxon>Yersinia</taxon>
    </lineage>
</organism>
<proteinExistence type="inferred from homology"/>
<evidence type="ECO:0000256" key="1">
    <source>
        <dbReference type="ARBA" id="ARBA00005558"/>
    </source>
</evidence>
<dbReference type="SUPFAM" id="SSF69255">
    <property type="entry name" value="gp5 N-terminal domain-like"/>
    <property type="match status" value="1"/>
</dbReference>
<evidence type="ECO:0000313" key="6">
    <source>
        <dbReference type="Proteomes" id="UP000031883"/>
    </source>
</evidence>
<comment type="similarity">
    <text evidence="1">Belongs to the VgrG protein family.</text>
</comment>
<dbReference type="Gene3D" id="4.10.220.110">
    <property type="match status" value="1"/>
</dbReference>
<dbReference type="Pfam" id="PF04717">
    <property type="entry name" value="Phage_base_V"/>
    <property type="match status" value="1"/>
</dbReference>
<dbReference type="Gene3D" id="3.55.50.10">
    <property type="entry name" value="Baseplate protein-like domains"/>
    <property type="match status" value="1"/>
</dbReference>
<dbReference type="Pfam" id="PF10106">
    <property type="entry name" value="DUF2345"/>
    <property type="match status" value="1"/>
</dbReference>
<dbReference type="RefSeq" id="WP_038630842.1">
    <property type="nucleotide sequence ID" value="NZ_CABHXS010000073.1"/>
</dbReference>
<dbReference type="InterPro" id="IPR006533">
    <property type="entry name" value="T6SS_Vgr_RhsGE"/>
</dbReference>
<evidence type="ECO:0000259" key="3">
    <source>
        <dbReference type="Pfam" id="PF10106"/>
    </source>
</evidence>
<evidence type="ECO:0000259" key="2">
    <source>
        <dbReference type="Pfam" id="PF04717"/>
    </source>
</evidence>
<dbReference type="Proteomes" id="UP000031883">
    <property type="component" value="Chromosome"/>
</dbReference>